<accession>A0A2N9BAN9</accession>
<dbReference type="Pfam" id="PF21302">
    <property type="entry name" value="Zn_ribbon_RlmA"/>
    <property type="match status" value="1"/>
</dbReference>
<keyword evidence="2" id="KW-0808">Transferase</keyword>
<evidence type="ECO:0000259" key="1">
    <source>
        <dbReference type="Pfam" id="PF21302"/>
    </source>
</evidence>
<reference evidence="3" key="1">
    <citation type="submission" date="2017-11" db="EMBL/GenBank/DDBJ databases">
        <authorList>
            <person name="Wibberg D."/>
        </authorList>
    </citation>
    <scope>NUCLEOTIDE SEQUENCE [LARGE SCALE GENOMIC DNA]</scope>
</reference>
<proteinExistence type="predicted"/>
<evidence type="ECO:0000313" key="2">
    <source>
        <dbReference type="EMBL" id="SOR80430.1"/>
    </source>
</evidence>
<dbReference type="Gene3D" id="3.40.50.150">
    <property type="entry name" value="Vaccinia Virus protein VP39"/>
    <property type="match status" value="1"/>
</dbReference>
<feature type="domain" description="23S rRNA (guanine(745)-N(1))-methyltransferase N-terminal" evidence="1">
    <location>
        <begin position="22"/>
        <end position="56"/>
    </location>
</feature>
<dbReference type="InterPro" id="IPR029063">
    <property type="entry name" value="SAM-dependent_MTases_sf"/>
</dbReference>
<dbReference type="SUPFAM" id="SSF53335">
    <property type="entry name" value="S-adenosyl-L-methionine-dependent methyltransferases"/>
    <property type="match status" value="1"/>
</dbReference>
<protein>
    <submittedName>
        <fullName evidence="2">23S rRNA (Guanine(748)-N(1))-methyltransferase</fullName>
        <ecNumber evidence="2">2.1.1.188</ecNumber>
    </submittedName>
</protein>
<keyword evidence="2" id="KW-0489">Methyltransferase</keyword>
<dbReference type="InterPro" id="IPR048647">
    <property type="entry name" value="RlmA_N"/>
</dbReference>
<dbReference type="GO" id="GO:0052912">
    <property type="term" value="F:23S rRNA (guanine(748)-N(1))-methyltransferase activity"/>
    <property type="evidence" value="ECO:0007669"/>
    <property type="project" value="UniProtKB-EC"/>
</dbReference>
<gene>
    <name evidence="2" type="primary">rlmAII</name>
    <name evidence="2" type="ORF">SCNRRL3882_3885</name>
</gene>
<keyword evidence="3" id="KW-1185">Reference proteome</keyword>
<dbReference type="Proteomes" id="UP000235464">
    <property type="component" value="Chromosome I"/>
</dbReference>
<dbReference type="EC" id="2.1.1.188" evidence="2"/>
<organism evidence="2 3">
    <name type="scientific">Streptomyces chartreusis NRRL 3882</name>
    <dbReference type="NCBI Taxonomy" id="1079985"/>
    <lineage>
        <taxon>Bacteria</taxon>
        <taxon>Bacillati</taxon>
        <taxon>Actinomycetota</taxon>
        <taxon>Actinomycetes</taxon>
        <taxon>Kitasatosporales</taxon>
        <taxon>Streptomycetaceae</taxon>
        <taxon>Streptomyces</taxon>
    </lineage>
</organism>
<name>A0A2N9BAN9_STRCX</name>
<sequence>MPTTHPGPGRRRPSDRLLTVLTCPLCPSGLERADGALRCAGRHTFDIARHGYVSLLTGHRRAASADSAAMVRCRASFLRAGHYDPLARALARLATELAPPDAVVLDAGAGTGHYLASVLDALPGAMGLGLDSSAHALRAAARAHARGEAAGWDVWQPWPVRSGSAHLVLNVFARPATGRSSTASCGPTAPCSSSRPAAGICTNCAAPWGCWRSTPGRRSACAGRWRTALGTSGPSRWTTP</sequence>
<evidence type="ECO:0000313" key="3">
    <source>
        <dbReference type="Proteomes" id="UP000235464"/>
    </source>
</evidence>
<dbReference type="AlphaFoldDB" id="A0A2N9BAN9"/>
<dbReference type="EMBL" id="LT963352">
    <property type="protein sequence ID" value="SOR80430.1"/>
    <property type="molecule type" value="Genomic_DNA"/>
</dbReference>